<proteinExistence type="predicted"/>
<reference evidence="1" key="1">
    <citation type="submission" date="2021-06" db="EMBL/GenBank/DDBJ databases">
        <authorList>
            <person name="Hodson N. C."/>
            <person name="Mongue J. A."/>
            <person name="Jaron S. K."/>
        </authorList>
    </citation>
    <scope>NUCLEOTIDE SEQUENCE</scope>
</reference>
<dbReference type="AlphaFoldDB" id="A0A8J2LB28"/>
<dbReference type="Proteomes" id="UP000708208">
    <property type="component" value="Unassembled WGS sequence"/>
</dbReference>
<accession>A0A8J2LB28</accession>
<evidence type="ECO:0000313" key="2">
    <source>
        <dbReference type="Proteomes" id="UP000708208"/>
    </source>
</evidence>
<gene>
    <name evidence="1" type="ORF">AFUS01_LOCUS29792</name>
</gene>
<comment type="caution">
    <text evidence="1">The sequence shown here is derived from an EMBL/GenBank/DDBJ whole genome shotgun (WGS) entry which is preliminary data.</text>
</comment>
<name>A0A8J2LB28_9HEXA</name>
<keyword evidence="2" id="KW-1185">Reference proteome</keyword>
<protein>
    <submittedName>
        <fullName evidence="1">Uncharacterized protein</fullName>
    </submittedName>
</protein>
<dbReference type="EMBL" id="CAJVCH010447188">
    <property type="protein sequence ID" value="CAG7819334.1"/>
    <property type="molecule type" value="Genomic_DNA"/>
</dbReference>
<evidence type="ECO:0000313" key="1">
    <source>
        <dbReference type="EMBL" id="CAG7819334.1"/>
    </source>
</evidence>
<feature type="non-terminal residue" evidence="1">
    <location>
        <position position="97"/>
    </location>
</feature>
<organism evidence="1 2">
    <name type="scientific">Allacma fusca</name>
    <dbReference type="NCBI Taxonomy" id="39272"/>
    <lineage>
        <taxon>Eukaryota</taxon>
        <taxon>Metazoa</taxon>
        <taxon>Ecdysozoa</taxon>
        <taxon>Arthropoda</taxon>
        <taxon>Hexapoda</taxon>
        <taxon>Collembola</taxon>
        <taxon>Symphypleona</taxon>
        <taxon>Sminthuridae</taxon>
        <taxon>Allacma</taxon>
    </lineage>
</organism>
<sequence length="97" mass="9894">MQSPWVFFTSALPNHHHTGTKPMAPGLIPINCPPAGAAPLLSAPVPTLGAFTAAAAAAAHHPSQILLAAAAAAYGQQCAAASLLHQQQLPNGNYHMK</sequence>